<protein>
    <submittedName>
        <fullName evidence="9">Hsp70 family protein</fullName>
    </submittedName>
</protein>
<accession>A0ABZ1SKM8</accession>
<dbReference type="InterPro" id="IPR050349">
    <property type="entry name" value="WD_LIS1/nudF_dynein_reg"/>
</dbReference>
<keyword evidence="10" id="KW-1185">Reference proteome</keyword>
<dbReference type="Gene3D" id="3.90.640.10">
    <property type="entry name" value="Actin, Chain A, domain 4"/>
    <property type="match status" value="1"/>
</dbReference>
<dbReference type="InterPro" id="IPR043129">
    <property type="entry name" value="ATPase_NBD"/>
</dbReference>
<dbReference type="InterPro" id="IPR018181">
    <property type="entry name" value="Heat_shock_70_CS"/>
</dbReference>
<evidence type="ECO:0000256" key="6">
    <source>
        <dbReference type="ARBA" id="ARBA00023016"/>
    </source>
</evidence>
<keyword evidence="2 8" id="KW-0853">WD repeat</keyword>
<dbReference type="RefSeq" id="WP_328708417.1">
    <property type="nucleotide sequence ID" value="NZ_CP108085.1"/>
</dbReference>
<feature type="repeat" description="WD" evidence="8">
    <location>
        <begin position="591"/>
        <end position="624"/>
    </location>
</feature>
<dbReference type="EMBL" id="CP108085">
    <property type="protein sequence ID" value="WUP72380.1"/>
    <property type="molecule type" value="Genomic_DNA"/>
</dbReference>
<keyword evidence="6" id="KW-0346">Stress response</keyword>
<evidence type="ECO:0000256" key="7">
    <source>
        <dbReference type="ARBA" id="ARBA00023186"/>
    </source>
</evidence>
<dbReference type="InterPro" id="IPR015943">
    <property type="entry name" value="WD40/YVTN_repeat-like_dom_sf"/>
</dbReference>
<feature type="repeat" description="WD" evidence="8">
    <location>
        <begin position="368"/>
        <end position="409"/>
    </location>
</feature>
<dbReference type="PROSITE" id="PS01036">
    <property type="entry name" value="HSP70_3"/>
    <property type="match status" value="1"/>
</dbReference>
<dbReference type="CDD" id="cd00200">
    <property type="entry name" value="WD40"/>
    <property type="match status" value="1"/>
</dbReference>
<dbReference type="Proteomes" id="UP001432011">
    <property type="component" value="Chromosome"/>
</dbReference>
<evidence type="ECO:0000313" key="9">
    <source>
        <dbReference type="EMBL" id="WUP72380.1"/>
    </source>
</evidence>
<dbReference type="Pfam" id="PF00400">
    <property type="entry name" value="WD40"/>
    <property type="match status" value="6"/>
</dbReference>
<dbReference type="InterPro" id="IPR001680">
    <property type="entry name" value="WD40_rpt"/>
</dbReference>
<evidence type="ECO:0000256" key="2">
    <source>
        <dbReference type="ARBA" id="ARBA00022574"/>
    </source>
</evidence>
<feature type="repeat" description="WD" evidence="8">
    <location>
        <begin position="509"/>
        <end position="536"/>
    </location>
</feature>
<dbReference type="SUPFAM" id="SSF53067">
    <property type="entry name" value="Actin-like ATPase domain"/>
    <property type="match status" value="2"/>
</dbReference>
<dbReference type="SMART" id="SM00320">
    <property type="entry name" value="WD40"/>
    <property type="match status" value="7"/>
</dbReference>
<dbReference type="InterPro" id="IPR020472">
    <property type="entry name" value="WD40_PAC1"/>
</dbReference>
<evidence type="ECO:0000313" key="10">
    <source>
        <dbReference type="Proteomes" id="UP001432011"/>
    </source>
</evidence>
<dbReference type="Gene3D" id="3.30.420.40">
    <property type="match status" value="2"/>
</dbReference>
<gene>
    <name evidence="9" type="ORF">OG913_23440</name>
</gene>
<dbReference type="PRINTS" id="PR00320">
    <property type="entry name" value="GPROTEINBRPT"/>
</dbReference>
<dbReference type="PROSITE" id="PS50082">
    <property type="entry name" value="WD_REPEATS_2"/>
    <property type="match status" value="5"/>
</dbReference>
<dbReference type="PANTHER" id="PTHR44129">
    <property type="entry name" value="WD REPEAT-CONTAINING PROTEIN POP1"/>
    <property type="match status" value="1"/>
</dbReference>
<evidence type="ECO:0000256" key="8">
    <source>
        <dbReference type="PROSITE-ProRule" id="PRU00221"/>
    </source>
</evidence>
<name>A0ABZ1SKM8_9ACTN</name>
<keyword evidence="4" id="KW-0547">Nucleotide-binding</keyword>
<feature type="repeat" description="WD" evidence="8">
    <location>
        <begin position="458"/>
        <end position="491"/>
    </location>
</feature>
<sequence>MTEWSLAIDFGTCFTCAAITIDGRAEVLEVDSRRYLPSVVYRDEHGALLTGRLAASQAGVSPANVARTPKRALAQGAPLLLGGSPVAAEDLVAAVLSTMAAEAIRRAGGQPPKEVVLTHPAAWDDEQITALGEAARRAKLSTVRFVPEPVAAAAFYTEKGDLPAGAHVAVYDLGGGTFDIAVLRRTATGFDVITQGGSDRIGGEDFDEALYELAADHAMTLDPAAWQDFTQATGPRASRDRALLRRDITEAKELLSVELTRTILAGNQTIRITRDELNQAIEADIQETITEFHRVLTSTGLSLGDLAAVYLTGGSSRIPLVSDLLSQLLGRTPDLAGDPKAVVALGALSWATRPSSPEPIRLTAYATLTCFAGPVGGVAFSPDGTLLATPDVNNVIRLWDVSHGEPRISCAFITDQESWTYDLAFSPVGAVLATTSGDSKVHLCEVGDSAQISRATALTGHTDVVEDVAFSPDGTRLATASRDRAVFLWDITAIGSPRGLMSIQAADQVNGVAFSPDGRLLATASEDGYASVWSISDPECGEGLYALTYKGPVLSVAFSPVGTVLAVGGTDPEARAQLWDVSSTNPRPLAILDHPDWVRGVAFSPDGTRFATACDDGIVRLWDVGSLDRPSAILEGHTDWVRGVAFSPDGTTLATSAKDGTVRLWAVGDC</sequence>
<dbReference type="SUPFAM" id="SSF50978">
    <property type="entry name" value="WD40 repeat-like"/>
    <property type="match status" value="1"/>
</dbReference>
<dbReference type="InterPro" id="IPR036322">
    <property type="entry name" value="WD40_repeat_dom_sf"/>
</dbReference>
<keyword evidence="7" id="KW-0143">Chaperone</keyword>
<dbReference type="Pfam" id="PF00012">
    <property type="entry name" value="HSP70"/>
    <property type="match status" value="1"/>
</dbReference>
<feature type="repeat" description="WD" evidence="8">
    <location>
        <begin position="634"/>
        <end position="670"/>
    </location>
</feature>
<evidence type="ECO:0000256" key="3">
    <source>
        <dbReference type="ARBA" id="ARBA00022737"/>
    </source>
</evidence>
<keyword evidence="3" id="KW-0677">Repeat</keyword>
<dbReference type="InterPro" id="IPR013126">
    <property type="entry name" value="Hsp_70_fam"/>
</dbReference>
<dbReference type="InterPro" id="IPR019775">
    <property type="entry name" value="WD40_repeat_CS"/>
</dbReference>
<proteinExistence type="inferred from homology"/>
<reference evidence="9" key="1">
    <citation type="submission" date="2022-10" db="EMBL/GenBank/DDBJ databases">
        <title>The complete genomes of actinobacterial strains from the NBC collection.</title>
        <authorList>
            <person name="Joergensen T.S."/>
            <person name="Alvarez Arevalo M."/>
            <person name="Sterndorff E.B."/>
            <person name="Faurdal D."/>
            <person name="Vuksanovic O."/>
            <person name="Mourched A.-S."/>
            <person name="Charusanti P."/>
            <person name="Shaw S."/>
            <person name="Blin K."/>
            <person name="Weber T."/>
        </authorList>
    </citation>
    <scope>NUCLEOTIDE SEQUENCE</scope>
    <source>
        <strain evidence="9">NBC_00254</strain>
    </source>
</reference>
<keyword evidence="5" id="KW-0067">ATP-binding</keyword>
<dbReference type="PROSITE" id="PS50294">
    <property type="entry name" value="WD_REPEATS_REGION"/>
    <property type="match status" value="5"/>
</dbReference>
<comment type="similarity">
    <text evidence="1">Belongs to the heat shock protein 70 family.</text>
</comment>
<dbReference type="PROSITE" id="PS00678">
    <property type="entry name" value="WD_REPEATS_1"/>
    <property type="match status" value="1"/>
</dbReference>
<dbReference type="PRINTS" id="PR00301">
    <property type="entry name" value="HEATSHOCK70"/>
</dbReference>
<dbReference type="Gene3D" id="2.130.10.10">
    <property type="entry name" value="YVTN repeat-like/Quinoprotein amine dehydrogenase"/>
    <property type="match status" value="2"/>
</dbReference>
<evidence type="ECO:0000256" key="1">
    <source>
        <dbReference type="ARBA" id="ARBA00007381"/>
    </source>
</evidence>
<evidence type="ECO:0000256" key="4">
    <source>
        <dbReference type="ARBA" id="ARBA00022741"/>
    </source>
</evidence>
<evidence type="ECO:0000256" key="5">
    <source>
        <dbReference type="ARBA" id="ARBA00022840"/>
    </source>
</evidence>
<organism evidence="9 10">
    <name type="scientific">Microbispora hainanensis</name>
    <dbReference type="NCBI Taxonomy" id="568844"/>
    <lineage>
        <taxon>Bacteria</taxon>
        <taxon>Bacillati</taxon>
        <taxon>Actinomycetota</taxon>
        <taxon>Actinomycetes</taxon>
        <taxon>Streptosporangiales</taxon>
        <taxon>Streptosporangiaceae</taxon>
        <taxon>Microbispora</taxon>
    </lineage>
</organism>